<reference evidence="2 3" key="1">
    <citation type="submission" date="2019-07" db="EMBL/GenBank/DDBJ databases">
        <title>Complete Genome Sequence and Methylome Analysis of Nocardia otitidis-caviarum NEB252.</title>
        <authorList>
            <person name="Fomenkov A."/>
            <person name="Anton B.P."/>
            <person name="Vincze T."/>
            <person name="Roberts R.J."/>
        </authorList>
    </citation>
    <scope>NUCLEOTIDE SEQUENCE [LARGE SCALE GENOMIC DNA]</scope>
    <source>
        <strain evidence="2 3">NEB252</strain>
    </source>
</reference>
<dbReference type="EMBL" id="CP041695">
    <property type="protein sequence ID" value="QDP81127.1"/>
    <property type="molecule type" value="Genomic_DNA"/>
</dbReference>
<evidence type="ECO:0000313" key="2">
    <source>
        <dbReference type="EMBL" id="QDP81127.1"/>
    </source>
</evidence>
<accession>A0A516NQE2</accession>
<dbReference type="Proteomes" id="UP000317039">
    <property type="component" value="Chromosome"/>
</dbReference>
<dbReference type="KEGG" id="nod:FOH10_22800"/>
<evidence type="ECO:0000259" key="1">
    <source>
        <dbReference type="Pfam" id="PF13827"/>
    </source>
</evidence>
<organism evidence="2 3">
    <name type="scientific">Nocardia otitidiscaviarum</name>
    <dbReference type="NCBI Taxonomy" id="1823"/>
    <lineage>
        <taxon>Bacteria</taxon>
        <taxon>Bacillati</taxon>
        <taxon>Actinomycetota</taxon>
        <taxon>Actinomycetes</taxon>
        <taxon>Mycobacteriales</taxon>
        <taxon>Nocardiaceae</taxon>
        <taxon>Nocardia</taxon>
    </lineage>
</organism>
<evidence type="ECO:0000313" key="3">
    <source>
        <dbReference type="Proteomes" id="UP000317039"/>
    </source>
</evidence>
<proteinExistence type="predicted"/>
<gene>
    <name evidence="2" type="ORF">FOH10_22800</name>
</gene>
<sequence>MLSGCRRIRLASPRSIASEIVEILLSLARSAAVTAAAVAVCALGFAAPAQAAGQHGTIAISRLNNVVVAATDTSSRVVADAAAIKDCNVYDCEIVLRFSDGCGAVARGADGRYGWAAAPTRTEAEAAAVGGLGESHPPFPDLGSASPRPAQIVLSACTANAS</sequence>
<dbReference type="Pfam" id="PF13827">
    <property type="entry name" value="DUF4189"/>
    <property type="match status" value="1"/>
</dbReference>
<dbReference type="InterPro" id="IPR025240">
    <property type="entry name" value="DUF4189"/>
</dbReference>
<feature type="domain" description="DUF4189" evidence="1">
    <location>
        <begin position="55"/>
        <end position="132"/>
    </location>
</feature>
<protein>
    <submittedName>
        <fullName evidence="2">DUF4189 domain-containing protein</fullName>
    </submittedName>
</protein>
<name>A0A516NQE2_9NOCA</name>
<dbReference type="AlphaFoldDB" id="A0A516NQE2"/>